<dbReference type="SMART" id="SM00342">
    <property type="entry name" value="HTH_ARAC"/>
    <property type="match status" value="1"/>
</dbReference>
<sequence length="345" mass="38764">MVNGRSSPRYFNDIPDESVPPQRRRLPHFSWMTESVSLQSDWLSRLLGILAIRGFFGARTSYRNHWQIGFDLAIPGEIPFYIILNGYAALEYPNAELRSLYSGDIALFPHGTPHRLYDRSQVHDRASTRRRTRRVPSPEASTDEPSHTEIICGRLNIAHPHGAFVRKYLPESLIVRSSDAMSATTSQLRSLVKIIHEESRTNEEGPPYNLDVLAPALFVMLFRALSEVEEPPTGLIAVAGCKQLVPALEGIFAEPSESWTLSDLAAHCGVSRATLLRRFQHKLGCSPMGLLLDIRMALAANDFGKARVSTDEIARNVGYKSSTAFSRAFTKYFGITLRNWKHSQR</sequence>
<dbReference type="Proteomes" id="UP000194151">
    <property type="component" value="Chromosome"/>
</dbReference>
<dbReference type="PROSITE" id="PS00041">
    <property type="entry name" value="HTH_ARAC_FAMILY_1"/>
    <property type="match status" value="1"/>
</dbReference>
<gene>
    <name evidence="6" type="ORF">CAL12_17025</name>
</gene>
<dbReference type="Pfam" id="PF12852">
    <property type="entry name" value="Cupin_6"/>
    <property type="match status" value="1"/>
</dbReference>
<dbReference type="GO" id="GO:0003700">
    <property type="term" value="F:DNA-binding transcription factor activity"/>
    <property type="evidence" value="ECO:0007669"/>
    <property type="project" value="InterPro"/>
</dbReference>
<dbReference type="STRING" id="1416806.CAL12_17025"/>
<dbReference type="PANTHER" id="PTHR46796">
    <property type="entry name" value="HTH-TYPE TRANSCRIPTIONAL ACTIVATOR RHAS-RELATED"/>
    <property type="match status" value="1"/>
</dbReference>
<proteinExistence type="predicted"/>
<dbReference type="InterPro" id="IPR050204">
    <property type="entry name" value="AraC_XylS_family_regulators"/>
</dbReference>
<evidence type="ECO:0000313" key="7">
    <source>
        <dbReference type="Proteomes" id="UP000194151"/>
    </source>
</evidence>
<dbReference type="AlphaFoldDB" id="A0A1W6YMQ3"/>
<evidence type="ECO:0000256" key="4">
    <source>
        <dbReference type="SAM" id="MobiDB-lite"/>
    </source>
</evidence>
<dbReference type="RefSeq" id="WP_086065723.1">
    <property type="nucleotide sequence ID" value="NZ_CP021108.1"/>
</dbReference>
<dbReference type="InterPro" id="IPR032783">
    <property type="entry name" value="AraC_lig"/>
</dbReference>
<evidence type="ECO:0000256" key="3">
    <source>
        <dbReference type="ARBA" id="ARBA00023163"/>
    </source>
</evidence>
<reference evidence="6 7" key="1">
    <citation type="submission" date="2017-05" db="EMBL/GenBank/DDBJ databases">
        <title>Complete and WGS of Bordetella genogroups.</title>
        <authorList>
            <person name="Spilker T."/>
            <person name="LiPuma J."/>
        </authorList>
    </citation>
    <scope>NUCLEOTIDE SEQUENCE [LARGE SCALE GENOMIC DNA]</scope>
    <source>
        <strain evidence="6 7">AU19157</strain>
    </source>
</reference>
<protein>
    <recommendedName>
        <fullName evidence="5">HTH araC/xylS-type domain-containing protein</fullName>
    </recommendedName>
</protein>
<dbReference type="InterPro" id="IPR018062">
    <property type="entry name" value="HTH_AraC-typ_CS"/>
</dbReference>
<dbReference type="InterPro" id="IPR018060">
    <property type="entry name" value="HTH_AraC"/>
</dbReference>
<dbReference type="SUPFAM" id="SSF46689">
    <property type="entry name" value="Homeodomain-like"/>
    <property type="match status" value="2"/>
</dbReference>
<feature type="compositionally biased region" description="Basic and acidic residues" evidence="4">
    <location>
        <begin position="118"/>
        <end position="127"/>
    </location>
</feature>
<keyword evidence="7" id="KW-1185">Reference proteome</keyword>
<evidence type="ECO:0000313" key="6">
    <source>
        <dbReference type="EMBL" id="ARP82352.1"/>
    </source>
</evidence>
<evidence type="ECO:0000256" key="1">
    <source>
        <dbReference type="ARBA" id="ARBA00023015"/>
    </source>
</evidence>
<keyword evidence="2" id="KW-0238">DNA-binding</keyword>
<feature type="domain" description="HTH araC/xylS-type" evidence="5">
    <location>
        <begin position="242"/>
        <end position="343"/>
    </location>
</feature>
<name>A0A1W6YMQ3_9BORD</name>
<dbReference type="Gene3D" id="1.10.10.60">
    <property type="entry name" value="Homeodomain-like"/>
    <property type="match status" value="1"/>
</dbReference>
<dbReference type="GO" id="GO:0043565">
    <property type="term" value="F:sequence-specific DNA binding"/>
    <property type="evidence" value="ECO:0007669"/>
    <property type="project" value="InterPro"/>
</dbReference>
<dbReference type="KEGG" id="bgv:CAL12_17025"/>
<dbReference type="PROSITE" id="PS01124">
    <property type="entry name" value="HTH_ARAC_FAMILY_2"/>
    <property type="match status" value="1"/>
</dbReference>
<feature type="region of interest" description="Disordered" evidence="4">
    <location>
        <begin position="118"/>
        <end position="146"/>
    </location>
</feature>
<keyword evidence="1" id="KW-0805">Transcription regulation</keyword>
<dbReference type="EMBL" id="CP021108">
    <property type="protein sequence ID" value="ARP82352.1"/>
    <property type="molecule type" value="Genomic_DNA"/>
</dbReference>
<evidence type="ECO:0000256" key="2">
    <source>
        <dbReference type="ARBA" id="ARBA00023125"/>
    </source>
</evidence>
<keyword evidence="3" id="KW-0804">Transcription</keyword>
<evidence type="ECO:0000259" key="5">
    <source>
        <dbReference type="PROSITE" id="PS01124"/>
    </source>
</evidence>
<dbReference type="InterPro" id="IPR009057">
    <property type="entry name" value="Homeodomain-like_sf"/>
</dbReference>
<dbReference type="OrthoDB" id="9783876at2"/>
<dbReference type="Pfam" id="PF12833">
    <property type="entry name" value="HTH_18"/>
    <property type="match status" value="1"/>
</dbReference>
<organism evidence="6 7">
    <name type="scientific">Bordetella genomosp. 8</name>
    <dbReference type="NCBI Taxonomy" id="1416806"/>
    <lineage>
        <taxon>Bacteria</taxon>
        <taxon>Pseudomonadati</taxon>
        <taxon>Pseudomonadota</taxon>
        <taxon>Betaproteobacteria</taxon>
        <taxon>Burkholderiales</taxon>
        <taxon>Alcaligenaceae</taxon>
        <taxon>Bordetella</taxon>
    </lineage>
</organism>
<accession>A0A1W6YMQ3</accession>
<dbReference type="PANTHER" id="PTHR46796:SF7">
    <property type="entry name" value="ARAC FAMILY TRANSCRIPTIONAL REGULATOR"/>
    <property type="match status" value="1"/>
</dbReference>